<sequence>MESYGRGWLIGKGFEDNRLSSVETWSFNSEGQLMERRQFSSNGAFIELSVVERGQQNLSSRGQLTRRTGERVQIQHSLRKIDENHIEVTWEAYMDNSC</sequence>
<dbReference type="EMBL" id="MLAW01000006">
    <property type="protein sequence ID" value="OJJ26552.1"/>
    <property type="molecule type" value="Genomic_DNA"/>
</dbReference>
<gene>
    <name evidence="1" type="ORF">BI308_05515</name>
</gene>
<organism evidence="1 2">
    <name type="scientific">Roseofilum reptotaenium AO1-A</name>
    <dbReference type="NCBI Taxonomy" id="1925591"/>
    <lineage>
        <taxon>Bacteria</taxon>
        <taxon>Bacillati</taxon>
        <taxon>Cyanobacteriota</taxon>
        <taxon>Cyanophyceae</taxon>
        <taxon>Desertifilales</taxon>
        <taxon>Desertifilaceae</taxon>
        <taxon>Roseofilum</taxon>
    </lineage>
</organism>
<comment type="caution">
    <text evidence="1">The sequence shown here is derived from an EMBL/GenBank/DDBJ whole genome shotgun (WGS) entry which is preliminary data.</text>
</comment>
<protein>
    <submittedName>
        <fullName evidence="1">Uncharacterized protein</fullName>
    </submittedName>
</protein>
<proteinExistence type="predicted"/>
<evidence type="ECO:0000313" key="1">
    <source>
        <dbReference type="EMBL" id="OJJ26552.1"/>
    </source>
</evidence>
<reference evidence="1" key="1">
    <citation type="submission" date="2016-10" db="EMBL/GenBank/DDBJ databases">
        <title>CRISPR-Cas defence system in Roseofilum reptotaenium: evidence of a bacteriophage-cyanobacterium arms race in the coral black band disease.</title>
        <authorList>
            <person name="Buerger P."/>
            <person name="Wood-Charlson E.M."/>
            <person name="Weynberg K.D."/>
            <person name="Willis B."/>
            <person name="Van Oppen M.J."/>
        </authorList>
    </citation>
    <scope>NUCLEOTIDE SEQUENCE [LARGE SCALE GENOMIC DNA]</scope>
    <source>
        <strain evidence="1">AO1-A</strain>
    </source>
</reference>
<evidence type="ECO:0000313" key="2">
    <source>
        <dbReference type="Proteomes" id="UP000183940"/>
    </source>
</evidence>
<accession>A0A1L9QVA4</accession>
<dbReference type="STRING" id="1925591.BI308_05515"/>
<dbReference type="Proteomes" id="UP000183940">
    <property type="component" value="Unassembled WGS sequence"/>
</dbReference>
<name>A0A1L9QVA4_9CYAN</name>
<keyword evidence="2" id="KW-1185">Reference proteome</keyword>
<dbReference type="AlphaFoldDB" id="A0A1L9QVA4"/>